<evidence type="ECO:0000256" key="2">
    <source>
        <dbReference type="ARBA" id="ARBA00001966"/>
    </source>
</evidence>
<keyword evidence="9 11" id="KW-0411">Iron-sulfur</keyword>
<dbReference type="PROSITE" id="PS00198">
    <property type="entry name" value="4FE4S_FER_1"/>
    <property type="match status" value="1"/>
</dbReference>
<reference evidence="14 15" key="1">
    <citation type="journal article" date="2009" name="J. Bacteriol.">
        <title>Draft genome sequence of the extremely acidophilic bacterium Acidithiobacillus caldus ATCC 51756 reveals metabolic versatility in the genus Acidithiobacillus.</title>
        <authorList>
            <person name="Valdes J."/>
            <person name="Quatrini R."/>
            <person name="Hallberg K."/>
            <person name="Dopson M."/>
            <person name="Valenzuela P.D."/>
            <person name="Holmes D.S."/>
        </authorList>
    </citation>
    <scope>NUCLEOTIDE SEQUENCE [LARGE SCALE GENOMIC DNA]</scope>
    <source>
        <strain evidence="15">ATCC 51756 / DSM 8584 / KU</strain>
    </source>
</reference>
<dbReference type="InterPro" id="IPR017896">
    <property type="entry name" value="4Fe4S_Fe-S-bd"/>
</dbReference>
<dbReference type="Pfam" id="PF11953">
    <property type="entry name" value="DUF3470"/>
    <property type="match status" value="1"/>
</dbReference>
<dbReference type="InterPro" id="IPR054829">
    <property type="entry name" value="FdxA"/>
</dbReference>
<evidence type="ECO:0000256" key="12">
    <source>
        <dbReference type="SAM" id="MobiDB-lite"/>
    </source>
</evidence>
<dbReference type="EMBL" id="CP005986">
    <property type="protein sequence ID" value="AIA53901.1"/>
    <property type="molecule type" value="Genomic_DNA"/>
</dbReference>
<evidence type="ECO:0000256" key="7">
    <source>
        <dbReference type="ARBA" id="ARBA00022982"/>
    </source>
</evidence>
<keyword evidence="3 11" id="KW-0813">Transport</keyword>
<dbReference type="GO" id="GO:0051539">
    <property type="term" value="F:4 iron, 4 sulfur cluster binding"/>
    <property type="evidence" value="ECO:0007669"/>
    <property type="project" value="UniProtKB-KW"/>
</dbReference>
<dbReference type="SUPFAM" id="SSF54862">
    <property type="entry name" value="4Fe-4S ferredoxins"/>
    <property type="match status" value="1"/>
</dbReference>
<dbReference type="PANTHER" id="PTHR42859:SF2">
    <property type="entry name" value="FERREDOXIN"/>
    <property type="match status" value="1"/>
</dbReference>
<dbReference type="Gene3D" id="3.30.70.20">
    <property type="match status" value="1"/>
</dbReference>
<dbReference type="eggNOG" id="COG1146">
    <property type="taxonomic scope" value="Bacteria"/>
</dbReference>
<dbReference type="GO" id="GO:0046872">
    <property type="term" value="F:metal ion binding"/>
    <property type="evidence" value="ECO:0007669"/>
    <property type="project" value="UniProtKB-KW"/>
</dbReference>
<dbReference type="Pfam" id="PF00037">
    <property type="entry name" value="Fer4"/>
    <property type="match status" value="1"/>
</dbReference>
<keyword evidence="10 11" id="KW-0003">3Fe-4S</keyword>
<dbReference type="PROSITE" id="PS51379">
    <property type="entry name" value="4FE4S_FER_2"/>
    <property type="match status" value="2"/>
</dbReference>
<evidence type="ECO:0000256" key="4">
    <source>
        <dbReference type="ARBA" id="ARBA00022485"/>
    </source>
</evidence>
<feature type="domain" description="4Fe-4S ferredoxin-type" evidence="13">
    <location>
        <begin position="31"/>
        <end position="60"/>
    </location>
</feature>
<comment type="function">
    <text evidence="11">Ferredoxins are iron-sulfur proteins that transfer electrons in a wide variety of metabolic reactions.</text>
</comment>
<evidence type="ECO:0000259" key="13">
    <source>
        <dbReference type="PROSITE" id="PS51379"/>
    </source>
</evidence>
<keyword evidence="7 11" id="KW-0249">Electron transport</keyword>
<dbReference type="InterPro" id="IPR022569">
    <property type="entry name" value="Fd_C"/>
</dbReference>
<dbReference type="AlphaFoldDB" id="A0A059ZVB5"/>
<comment type="cofactor">
    <cofactor evidence="2 11">
        <name>[4Fe-4S] cluster</name>
        <dbReference type="ChEBI" id="CHEBI:49883"/>
    </cofactor>
</comment>
<gene>
    <name evidence="14" type="ORF">Acaty_c0009</name>
</gene>
<dbReference type="Proteomes" id="UP000005522">
    <property type="component" value="Chromosome"/>
</dbReference>
<keyword evidence="5 11" id="KW-0479">Metal-binding</keyword>
<dbReference type="GeneID" id="92930079"/>
<name>A0A059ZVB5_ACICK</name>
<keyword evidence="6 11" id="KW-0677">Repeat</keyword>
<feature type="domain" description="4Fe-4S ferredoxin-type" evidence="13">
    <location>
        <begin position="1"/>
        <end position="30"/>
    </location>
</feature>
<dbReference type="RefSeq" id="WP_004869651.1">
    <property type="nucleotide sequence ID" value="NZ_CP005986.1"/>
</dbReference>
<feature type="region of interest" description="Disordered" evidence="12">
    <location>
        <begin position="89"/>
        <end position="108"/>
    </location>
</feature>
<dbReference type="KEGG" id="acz:Acaty_c0009"/>
<dbReference type="NCBIfam" id="NF045490">
    <property type="entry name" value="FdxA_Protbact"/>
    <property type="match status" value="1"/>
</dbReference>
<evidence type="ECO:0000256" key="5">
    <source>
        <dbReference type="ARBA" id="ARBA00022723"/>
    </source>
</evidence>
<keyword evidence="8 11" id="KW-0408">Iron</keyword>
<organism evidence="14 15">
    <name type="scientific">Acidithiobacillus caldus (strain ATCC 51756 / DSM 8584 / KU)</name>
    <dbReference type="NCBI Taxonomy" id="637389"/>
    <lineage>
        <taxon>Bacteria</taxon>
        <taxon>Pseudomonadati</taxon>
        <taxon>Pseudomonadota</taxon>
        <taxon>Acidithiobacillia</taxon>
        <taxon>Acidithiobacillales</taxon>
        <taxon>Acidithiobacillaceae</taxon>
        <taxon>Acidithiobacillus</taxon>
    </lineage>
</organism>
<sequence length="108" mass="12027">MTYVVTENCIQCKYTDCAEVCPVECFHEGPNFLAIDPVECIDCAACVPECPADAIFAEDDVPEDQRDFTALNAELSKHWPVILRKKAAPADADEWNGKPGKRPLLRRS</sequence>
<evidence type="ECO:0000313" key="15">
    <source>
        <dbReference type="Proteomes" id="UP000005522"/>
    </source>
</evidence>
<dbReference type="InterPro" id="IPR017900">
    <property type="entry name" value="4Fe4S_Fe_S_CS"/>
</dbReference>
<evidence type="ECO:0000256" key="11">
    <source>
        <dbReference type="RuleBase" id="RU364098"/>
    </source>
</evidence>
<evidence type="ECO:0000256" key="1">
    <source>
        <dbReference type="ARBA" id="ARBA00001927"/>
    </source>
</evidence>
<feature type="compositionally biased region" description="Basic residues" evidence="12">
    <location>
        <begin position="99"/>
        <end position="108"/>
    </location>
</feature>
<protein>
    <recommendedName>
        <fullName evidence="11">Ferredoxin</fullName>
    </recommendedName>
</protein>
<dbReference type="GO" id="GO:0009055">
    <property type="term" value="F:electron transfer activity"/>
    <property type="evidence" value="ECO:0007669"/>
    <property type="project" value="InterPro"/>
</dbReference>
<dbReference type="PRINTS" id="PR00354">
    <property type="entry name" value="7FE8SFRDOXIN"/>
</dbReference>
<accession>A0A059ZVB5</accession>
<evidence type="ECO:0000256" key="8">
    <source>
        <dbReference type="ARBA" id="ARBA00023004"/>
    </source>
</evidence>
<keyword evidence="4 11" id="KW-0004">4Fe-4S</keyword>
<evidence type="ECO:0000256" key="6">
    <source>
        <dbReference type="ARBA" id="ARBA00022737"/>
    </source>
</evidence>
<evidence type="ECO:0000256" key="3">
    <source>
        <dbReference type="ARBA" id="ARBA00022448"/>
    </source>
</evidence>
<dbReference type="InterPro" id="IPR000813">
    <property type="entry name" value="7Fe_ferredoxin"/>
</dbReference>
<dbReference type="InterPro" id="IPR050294">
    <property type="entry name" value="RnfB_subfamily"/>
</dbReference>
<dbReference type="GO" id="GO:0051538">
    <property type="term" value="F:3 iron, 4 sulfur cluster binding"/>
    <property type="evidence" value="ECO:0007669"/>
    <property type="project" value="UniProtKB-KW"/>
</dbReference>
<evidence type="ECO:0000313" key="14">
    <source>
        <dbReference type="EMBL" id="AIA53901.1"/>
    </source>
</evidence>
<comment type="cofactor">
    <cofactor evidence="1 11">
        <name>[3Fe-4S] cluster</name>
        <dbReference type="ChEBI" id="CHEBI:21137"/>
    </cofactor>
</comment>
<dbReference type="PANTHER" id="PTHR42859">
    <property type="entry name" value="OXIDOREDUCTASE"/>
    <property type="match status" value="1"/>
</dbReference>
<dbReference type="HOGENOM" id="CLU_139698_0_0_6"/>
<evidence type="ECO:0000256" key="10">
    <source>
        <dbReference type="ARBA" id="ARBA00023291"/>
    </source>
</evidence>
<evidence type="ECO:0000256" key="9">
    <source>
        <dbReference type="ARBA" id="ARBA00023014"/>
    </source>
</evidence>
<proteinExistence type="predicted"/>